<dbReference type="Proteomes" id="UP001497392">
    <property type="component" value="Unassembled WGS sequence"/>
</dbReference>
<accession>A0ABP1FJD6</accession>
<dbReference type="EMBL" id="CAXHTA020000003">
    <property type="protein sequence ID" value="CAL5220075.1"/>
    <property type="molecule type" value="Genomic_DNA"/>
</dbReference>
<evidence type="ECO:0000313" key="1">
    <source>
        <dbReference type="EMBL" id="CAL5220075.1"/>
    </source>
</evidence>
<sequence length="183" mass="20000">MTEAAAADDTLQFAHKDAGHSLSIHQTKKLPVREYLFPAANLMAKQKEDPNFSLSTVPHAELYVALNARCSTKASRQVYLRAHPSLQGDMEQWASALSALGERSQGALRFLLGVLTEDSRITQTVSASLFGCEEDCLCLADVSDYLVANYLTATEIEMEKVLQSLEFLTMSEPLEAEGTATSP</sequence>
<keyword evidence="2" id="KW-1185">Reference proteome</keyword>
<organism evidence="1 2">
    <name type="scientific">Coccomyxa viridis</name>
    <dbReference type="NCBI Taxonomy" id="1274662"/>
    <lineage>
        <taxon>Eukaryota</taxon>
        <taxon>Viridiplantae</taxon>
        <taxon>Chlorophyta</taxon>
        <taxon>core chlorophytes</taxon>
        <taxon>Trebouxiophyceae</taxon>
        <taxon>Trebouxiophyceae incertae sedis</taxon>
        <taxon>Coccomyxaceae</taxon>
        <taxon>Coccomyxa</taxon>
    </lineage>
</organism>
<comment type="caution">
    <text evidence="1">The sequence shown here is derived from an EMBL/GenBank/DDBJ whole genome shotgun (WGS) entry which is preliminary data.</text>
</comment>
<protein>
    <submittedName>
        <fullName evidence="1">G2026 protein</fullName>
    </submittedName>
</protein>
<reference evidence="1 2" key="1">
    <citation type="submission" date="2024-06" db="EMBL/GenBank/DDBJ databases">
        <authorList>
            <person name="Kraege A."/>
            <person name="Thomma B."/>
        </authorList>
    </citation>
    <scope>NUCLEOTIDE SEQUENCE [LARGE SCALE GENOMIC DNA]</scope>
</reference>
<evidence type="ECO:0000313" key="2">
    <source>
        <dbReference type="Proteomes" id="UP001497392"/>
    </source>
</evidence>
<gene>
    <name evidence="1" type="primary">g2026</name>
    <name evidence="1" type="ORF">VP750_LOCUS1734</name>
</gene>
<proteinExistence type="predicted"/>
<name>A0ABP1FJD6_9CHLO</name>